<protein>
    <submittedName>
        <fullName evidence="2">N-acetyltransferase</fullName>
    </submittedName>
</protein>
<gene>
    <name evidence="2" type="ORF">GCM10023147_44910</name>
</gene>
<dbReference type="InterPro" id="IPR045057">
    <property type="entry name" value="Gcn5-rel_NAT"/>
</dbReference>
<feature type="domain" description="N-acetyltransferase" evidence="1">
    <location>
        <begin position="6"/>
        <end position="92"/>
    </location>
</feature>
<dbReference type="SUPFAM" id="SSF55729">
    <property type="entry name" value="Acyl-CoA N-acyltransferases (Nat)"/>
    <property type="match status" value="1"/>
</dbReference>
<keyword evidence="3" id="KW-1185">Reference proteome</keyword>
<proteinExistence type="predicted"/>
<dbReference type="PANTHER" id="PTHR31435:SF10">
    <property type="entry name" value="BSR4717 PROTEIN"/>
    <property type="match status" value="1"/>
</dbReference>
<evidence type="ECO:0000259" key="1">
    <source>
        <dbReference type="PROSITE" id="PS51729"/>
    </source>
</evidence>
<dbReference type="PROSITE" id="PS51729">
    <property type="entry name" value="GNAT_YJDJ"/>
    <property type="match status" value="1"/>
</dbReference>
<dbReference type="Proteomes" id="UP001500635">
    <property type="component" value="Unassembled WGS sequence"/>
</dbReference>
<sequence length="115" mass="12527">MAVTVDLNETQHRYEIAVDGDLAGFTAFKDRAQQRIFYHTEVFPQFGGRGLASELVEQALTDVRARGLRAVPVCPLVAGFLSKHSAFADIADPVTRDVLTFLRRAGADPEGTAAH</sequence>
<dbReference type="CDD" id="cd04301">
    <property type="entry name" value="NAT_SF"/>
    <property type="match status" value="1"/>
</dbReference>
<dbReference type="InterPro" id="IPR016181">
    <property type="entry name" value="Acyl_CoA_acyltransferase"/>
</dbReference>
<dbReference type="PANTHER" id="PTHR31435">
    <property type="entry name" value="PROTEIN NATD1"/>
    <property type="match status" value="1"/>
</dbReference>
<dbReference type="Gene3D" id="3.40.630.30">
    <property type="match status" value="1"/>
</dbReference>
<comment type="caution">
    <text evidence="2">The sequence shown here is derived from an EMBL/GenBank/DDBJ whole genome shotgun (WGS) entry which is preliminary data.</text>
</comment>
<dbReference type="RefSeq" id="WP_345000349.1">
    <property type="nucleotide sequence ID" value="NZ_BAABFR010000109.1"/>
</dbReference>
<dbReference type="EMBL" id="BAABFR010000109">
    <property type="protein sequence ID" value="GAA4403455.1"/>
    <property type="molecule type" value="Genomic_DNA"/>
</dbReference>
<organism evidence="2 3">
    <name type="scientific">Tsukamurella soli</name>
    <dbReference type="NCBI Taxonomy" id="644556"/>
    <lineage>
        <taxon>Bacteria</taxon>
        <taxon>Bacillati</taxon>
        <taxon>Actinomycetota</taxon>
        <taxon>Actinomycetes</taxon>
        <taxon>Mycobacteriales</taxon>
        <taxon>Tsukamurellaceae</taxon>
        <taxon>Tsukamurella</taxon>
    </lineage>
</organism>
<evidence type="ECO:0000313" key="2">
    <source>
        <dbReference type="EMBL" id="GAA4403455.1"/>
    </source>
</evidence>
<evidence type="ECO:0000313" key="3">
    <source>
        <dbReference type="Proteomes" id="UP001500635"/>
    </source>
</evidence>
<accession>A0ABP8KCA8</accession>
<dbReference type="Pfam" id="PF14542">
    <property type="entry name" value="Acetyltransf_CG"/>
    <property type="match status" value="1"/>
</dbReference>
<dbReference type="InterPro" id="IPR031165">
    <property type="entry name" value="GNAT_YJDJ"/>
</dbReference>
<name>A0ABP8KCA8_9ACTN</name>
<reference evidence="3" key="1">
    <citation type="journal article" date="2019" name="Int. J. Syst. Evol. Microbiol.">
        <title>The Global Catalogue of Microorganisms (GCM) 10K type strain sequencing project: providing services to taxonomists for standard genome sequencing and annotation.</title>
        <authorList>
            <consortium name="The Broad Institute Genomics Platform"/>
            <consortium name="The Broad Institute Genome Sequencing Center for Infectious Disease"/>
            <person name="Wu L."/>
            <person name="Ma J."/>
        </authorList>
    </citation>
    <scope>NUCLEOTIDE SEQUENCE [LARGE SCALE GENOMIC DNA]</scope>
    <source>
        <strain evidence="3">JCM 17688</strain>
    </source>
</reference>